<feature type="region of interest" description="Disordered" evidence="1">
    <location>
        <begin position="175"/>
        <end position="199"/>
    </location>
</feature>
<keyword evidence="3" id="KW-1185">Reference proteome</keyword>
<protein>
    <submittedName>
        <fullName evidence="2">Uncharacterized protein</fullName>
    </submittedName>
</protein>
<gene>
    <name evidence="2" type="ORF">R3P38DRAFT_2759641</name>
</gene>
<comment type="caution">
    <text evidence="2">The sequence shown here is derived from an EMBL/GenBank/DDBJ whole genome shotgun (WGS) entry which is preliminary data.</text>
</comment>
<dbReference type="AlphaFoldDB" id="A0AAW0E0B2"/>
<evidence type="ECO:0000313" key="3">
    <source>
        <dbReference type="Proteomes" id="UP001362999"/>
    </source>
</evidence>
<evidence type="ECO:0000256" key="1">
    <source>
        <dbReference type="SAM" id="MobiDB-lite"/>
    </source>
</evidence>
<organism evidence="2 3">
    <name type="scientific">Favolaschia claudopus</name>
    <dbReference type="NCBI Taxonomy" id="2862362"/>
    <lineage>
        <taxon>Eukaryota</taxon>
        <taxon>Fungi</taxon>
        <taxon>Dikarya</taxon>
        <taxon>Basidiomycota</taxon>
        <taxon>Agaricomycotina</taxon>
        <taxon>Agaricomycetes</taxon>
        <taxon>Agaricomycetidae</taxon>
        <taxon>Agaricales</taxon>
        <taxon>Marasmiineae</taxon>
        <taxon>Mycenaceae</taxon>
        <taxon>Favolaschia</taxon>
    </lineage>
</organism>
<dbReference type="Proteomes" id="UP001362999">
    <property type="component" value="Unassembled WGS sequence"/>
</dbReference>
<proteinExistence type="predicted"/>
<dbReference type="EMBL" id="JAWWNJ010000004">
    <property type="protein sequence ID" value="KAK7057375.1"/>
    <property type="molecule type" value="Genomic_DNA"/>
</dbReference>
<feature type="compositionally biased region" description="Basic and acidic residues" evidence="1">
    <location>
        <begin position="175"/>
        <end position="188"/>
    </location>
</feature>
<reference evidence="2 3" key="1">
    <citation type="journal article" date="2024" name="J Genomics">
        <title>Draft genome sequencing and assembly of Favolaschia claudopus CIRM-BRFM 2984 isolated from oak limbs.</title>
        <authorList>
            <person name="Navarro D."/>
            <person name="Drula E."/>
            <person name="Chaduli D."/>
            <person name="Cazenave R."/>
            <person name="Ahrendt S."/>
            <person name="Wang J."/>
            <person name="Lipzen A."/>
            <person name="Daum C."/>
            <person name="Barry K."/>
            <person name="Grigoriev I.V."/>
            <person name="Favel A."/>
            <person name="Rosso M.N."/>
            <person name="Martin F."/>
        </authorList>
    </citation>
    <scope>NUCLEOTIDE SEQUENCE [LARGE SCALE GENOMIC DNA]</scope>
    <source>
        <strain evidence="2 3">CIRM-BRFM 2984</strain>
    </source>
</reference>
<accession>A0AAW0E0B2</accession>
<sequence>MSDTSVHGVWFSFQRQARNKKFDRITTIFSQVEEVCGRANQAINEDGAGVVGQGLAELSAVQEFEAAEEQPARPSSEFFPNLICFFFLLRRHWKVRGNCSLWTRVRKTVSESVGGSFNAAGRKNETWSEFAAEYCISDENGSNSANGVYGSVAAKEGGRTSESASDKRIEIVMEKASENGGDDRRTRCDGTGTAFSVDG</sequence>
<evidence type="ECO:0000313" key="2">
    <source>
        <dbReference type="EMBL" id="KAK7057375.1"/>
    </source>
</evidence>
<name>A0AAW0E0B2_9AGAR</name>